<evidence type="ECO:0000259" key="3">
    <source>
        <dbReference type="PROSITE" id="PS50887"/>
    </source>
</evidence>
<dbReference type="Pfam" id="PF00563">
    <property type="entry name" value="EAL"/>
    <property type="match status" value="1"/>
</dbReference>
<feature type="domain" description="PAC" evidence="1">
    <location>
        <begin position="424"/>
        <end position="477"/>
    </location>
</feature>
<dbReference type="InterPro" id="IPR001633">
    <property type="entry name" value="EAL_dom"/>
</dbReference>
<dbReference type="InterPro" id="IPR035919">
    <property type="entry name" value="EAL_sf"/>
</dbReference>
<dbReference type="SUPFAM" id="SSF55785">
    <property type="entry name" value="PYP-like sensor domain (PAS domain)"/>
    <property type="match status" value="2"/>
</dbReference>
<evidence type="ECO:0000313" key="5">
    <source>
        <dbReference type="Proteomes" id="UP001064971"/>
    </source>
</evidence>
<dbReference type="InterPro" id="IPR013656">
    <property type="entry name" value="PAS_4"/>
</dbReference>
<keyword evidence="5" id="KW-1185">Reference proteome</keyword>
<organism evidence="4 5">
    <name type="scientific">Deinococcus aetherius</name>
    <dbReference type="NCBI Taxonomy" id="200252"/>
    <lineage>
        <taxon>Bacteria</taxon>
        <taxon>Thermotogati</taxon>
        <taxon>Deinococcota</taxon>
        <taxon>Deinococci</taxon>
        <taxon>Deinococcales</taxon>
        <taxon>Deinococcaceae</taxon>
        <taxon>Deinococcus</taxon>
    </lineage>
</organism>
<dbReference type="PROSITE" id="PS50883">
    <property type="entry name" value="EAL"/>
    <property type="match status" value="1"/>
</dbReference>
<dbReference type="CDD" id="cd01949">
    <property type="entry name" value="GGDEF"/>
    <property type="match status" value="1"/>
</dbReference>
<dbReference type="InterPro" id="IPR035965">
    <property type="entry name" value="PAS-like_dom_sf"/>
</dbReference>
<dbReference type="Gene3D" id="3.30.70.270">
    <property type="match status" value="1"/>
</dbReference>
<dbReference type="Pfam" id="PF00990">
    <property type="entry name" value="GGDEF"/>
    <property type="match status" value="1"/>
</dbReference>
<evidence type="ECO:0000313" key="4">
    <source>
        <dbReference type="EMBL" id="BDP42827.1"/>
    </source>
</evidence>
<dbReference type="SUPFAM" id="SSF55073">
    <property type="entry name" value="Nucleotide cyclase"/>
    <property type="match status" value="1"/>
</dbReference>
<dbReference type="InterPro" id="IPR052155">
    <property type="entry name" value="Biofilm_reg_signaling"/>
</dbReference>
<dbReference type="Proteomes" id="UP001064971">
    <property type="component" value="Chromosome"/>
</dbReference>
<name>A0ABN6RHI7_9DEIO</name>
<dbReference type="CDD" id="cd00130">
    <property type="entry name" value="PAS"/>
    <property type="match status" value="2"/>
</dbReference>
<dbReference type="InterPro" id="IPR000160">
    <property type="entry name" value="GGDEF_dom"/>
</dbReference>
<protein>
    <submittedName>
        <fullName evidence="4">GGDEF domain-containing protein</fullName>
    </submittedName>
</protein>
<dbReference type="Gene3D" id="3.30.450.20">
    <property type="entry name" value="PAS domain"/>
    <property type="match status" value="2"/>
</dbReference>
<gene>
    <name evidence="4" type="ORF">DAETH_27960</name>
</gene>
<proteinExistence type="predicted"/>
<accession>A0ABN6RHI7</accession>
<feature type="domain" description="GGDEF" evidence="3">
    <location>
        <begin position="501"/>
        <end position="633"/>
    </location>
</feature>
<reference evidence="4" key="1">
    <citation type="submission" date="2022-07" db="EMBL/GenBank/DDBJ databases">
        <title>Complete Genome Sequence of the Radioresistant Bacterium Deinococcus aetherius ST0316, Isolated from the Air Dust collected in Lower Stratosphere above Japan.</title>
        <authorList>
            <person name="Satoh K."/>
            <person name="Hagiwara K."/>
            <person name="Katsumata K."/>
            <person name="Kubo A."/>
            <person name="Yokobori S."/>
            <person name="Yamagishi A."/>
            <person name="Oono Y."/>
            <person name="Narumi I."/>
        </authorList>
    </citation>
    <scope>NUCLEOTIDE SEQUENCE</scope>
    <source>
        <strain evidence="4">ST0316</strain>
    </source>
</reference>
<dbReference type="EMBL" id="AP026560">
    <property type="protein sequence ID" value="BDP42827.1"/>
    <property type="molecule type" value="Genomic_DNA"/>
</dbReference>
<dbReference type="RefSeq" id="WP_264775506.1">
    <property type="nucleotide sequence ID" value="NZ_AP026560.1"/>
</dbReference>
<dbReference type="PROSITE" id="PS50113">
    <property type="entry name" value="PAC"/>
    <property type="match status" value="1"/>
</dbReference>
<dbReference type="Pfam" id="PF13426">
    <property type="entry name" value="PAS_9"/>
    <property type="match status" value="1"/>
</dbReference>
<dbReference type="InterPro" id="IPR000700">
    <property type="entry name" value="PAS-assoc_C"/>
</dbReference>
<dbReference type="InterPro" id="IPR029787">
    <property type="entry name" value="Nucleotide_cyclase"/>
</dbReference>
<dbReference type="SMART" id="SM00267">
    <property type="entry name" value="GGDEF"/>
    <property type="match status" value="1"/>
</dbReference>
<dbReference type="InterPro" id="IPR000014">
    <property type="entry name" value="PAS"/>
</dbReference>
<dbReference type="CDD" id="cd01948">
    <property type="entry name" value="EAL"/>
    <property type="match status" value="1"/>
</dbReference>
<dbReference type="PROSITE" id="PS50887">
    <property type="entry name" value="GGDEF"/>
    <property type="match status" value="1"/>
</dbReference>
<feature type="domain" description="EAL" evidence="2">
    <location>
        <begin position="642"/>
        <end position="892"/>
    </location>
</feature>
<evidence type="ECO:0000259" key="1">
    <source>
        <dbReference type="PROSITE" id="PS50113"/>
    </source>
</evidence>
<dbReference type="SMART" id="SM00091">
    <property type="entry name" value="PAS"/>
    <property type="match status" value="3"/>
</dbReference>
<dbReference type="Gene3D" id="3.20.20.450">
    <property type="entry name" value="EAL domain"/>
    <property type="match status" value="1"/>
</dbReference>
<dbReference type="PANTHER" id="PTHR44757:SF2">
    <property type="entry name" value="BIOFILM ARCHITECTURE MAINTENANCE PROTEIN MBAA"/>
    <property type="match status" value="1"/>
</dbReference>
<sequence length="892" mass="92268">MNTSSLTPAAPPPTLHTALREVLRLYAPGATLLTALEGEVLRVGADGIARETGGELVPPDAWLEGGELTWLTRGGTLLGLMWCEGAAPPADVADLLTLLLGAARGDGDGREADVLVTQFPLPAAWLRADLTFRQVSRPFLELLGLSDAQVLGRPLRELLPGMPALAAGLVQAAAGRTVSLPDEPLPPAPGGAAARGTVWVRGEARPSFGGAGAGVLWTLRDVTAEHRQAELLEALLGGHATPAALLTPGGTVLHASPGWHDLLPGAAFPGSPLWACFPETPPETLQALVREAAQGGPARARVPLAAGGSVTLSVRQVAARENADPLLVVEAGTEAGPGTPGDGWGGAAARVLALGDHAALLVDHAGRTQLVSERAAELLGLEASRLLGVPLTRALGDLGVRLHTPEGAALSLPDLRAGSLTLPLETELLLVRPDGGGRHLEVRGTLLPGEHPGAPPGLLLTLRDVSALRHAQARLRHGARHDPLTGLLNRAGLRETLVQGAPGTALCLDLDGFGALNAALGRTACDHLLIGVAARLGDLADARGGRAARLGDDAFALFLPHSGPPETADLLAGAVRAALAAPVRAGRQAVPLTFALGVAPVSLGTDGAALANAEIALAHARSRGRAGTSTFTPGMREEVAATFRLEEALREALAGEEKGLTLHYQPTLHLASGRVTAAEALLRWAHPALGELPPSQVLPLAARAGLMAPLAEWVLGRAALQGQAWRETHPGLRLSVNLSLRGRWCPGPLEGLWPLLAGHPAPDVEVSAACLLDPGEGTLDLLDTLREHGARLWVDDFGEGTTSLSTLGRFPLTGIKLHPNLTARLPGDPRGVTLVEATLDLARRLGWQVTAVGVETAAALELLRDLGCDAVQGHAVCPPLDPEDLGAWLRER</sequence>
<dbReference type="SMART" id="SM00052">
    <property type="entry name" value="EAL"/>
    <property type="match status" value="1"/>
</dbReference>
<dbReference type="SUPFAM" id="SSF141868">
    <property type="entry name" value="EAL domain-like"/>
    <property type="match status" value="1"/>
</dbReference>
<evidence type="ECO:0000259" key="2">
    <source>
        <dbReference type="PROSITE" id="PS50883"/>
    </source>
</evidence>
<dbReference type="InterPro" id="IPR043128">
    <property type="entry name" value="Rev_trsase/Diguanyl_cyclase"/>
</dbReference>
<dbReference type="PANTHER" id="PTHR44757">
    <property type="entry name" value="DIGUANYLATE CYCLASE DGCP"/>
    <property type="match status" value="1"/>
</dbReference>
<dbReference type="Pfam" id="PF08448">
    <property type="entry name" value="PAS_4"/>
    <property type="match status" value="1"/>
</dbReference>